<proteinExistence type="predicted"/>
<dbReference type="Proteomes" id="UP000035996">
    <property type="component" value="Unassembled WGS sequence"/>
</dbReference>
<accession>A0A0J6CME1</accession>
<evidence type="ECO:0000313" key="2">
    <source>
        <dbReference type="Proteomes" id="UP000035996"/>
    </source>
</evidence>
<keyword evidence="2" id="KW-1185">Reference proteome</keyword>
<dbReference type="RefSeq" id="WP_048312327.1">
    <property type="nucleotide sequence ID" value="NZ_CP119526.1"/>
</dbReference>
<dbReference type="STRING" id="157733.AB986_16155"/>
<gene>
    <name evidence="1" type="ORF">AB986_16155</name>
</gene>
<dbReference type="EMBL" id="LELK01000004">
    <property type="protein sequence ID" value="KMM37386.1"/>
    <property type="molecule type" value="Genomic_DNA"/>
</dbReference>
<dbReference type="AlphaFoldDB" id="A0A0J6CME1"/>
<comment type="caution">
    <text evidence="1">The sequence shown here is derived from an EMBL/GenBank/DDBJ whole genome shotgun (WGS) entry which is preliminary data.</text>
</comment>
<organism evidence="1 2">
    <name type="scientific">Guptibacillus hwajinpoensis</name>
    <dbReference type="NCBI Taxonomy" id="208199"/>
    <lineage>
        <taxon>Bacteria</taxon>
        <taxon>Bacillati</taxon>
        <taxon>Bacillota</taxon>
        <taxon>Bacilli</taxon>
        <taxon>Bacillales</taxon>
        <taxon>Guptibacillaceae</taxon>
        <taxon>Guptibacillus</taxon>
    </lineage>
</organism>
<name>A0A0J6CME1_9BACL</name>
<reference evidence="1" key="1">
    <citation type="submission" date="2015-06" db="EMBL/GenBank/DDBJ databases">
        <authorList>
            <person name="Liu B."/>
            <person name="Wang J."/>
            <person name="Zhu Y."/>
            <person name="Liu G."/>
            <person name="Chen Q."/>
            <person name="Zheng C."/>
            <person name="Che J."/>
            <person name="Ge C."/>
            <person name="Shi H."/>
            <person name="Pan Z."/>
            <person name="Liu X."/>
        </authorList>
    </citation>
    <scope>NUCLEOTIDE SEQUENCE [LARGE SCALE GENOMIC DNA]</scope>
    <source>
        <strain evidence="1">DSM 16346</strain>
    </source>
</reference>
<evidence type="ECO:0000313" key="1">
    <source>
        <dbReference type="EMBL" id="KMM37386.1"/>
    </source>
</evidence>
<protein>
    <submittedName>
        <fullName evidence="1">Uncharacterized protein</fullName>
    </submittedName>
</protein>
<sequence>MKEVLYKEPDLANWSGRMLDSCGTSGTGETPQPQCFCAPRRLSARPAESEHPEAEINHYSYNNKVYEKSFKKVVFEKDFVSKILTSMLIVVEEAHRPSARKYPLHMYQLRG</sequence>